<sequence length="59" mass="6559">MLLEEVRAGDRLSGAAARGDVQEVRRLLHRELVHPDALNRFGKTALQGLPSFLEDSLFS</sequence>
<protein>
    <submittedName>
        <fullName evidence="1">Uncharacterized protein</fullName>
    </submittedName>
</protein>
<organism evidence="1">
    <name type="scientific">Equus asinus asinus</name>
    <dbReference type="NCBI Taxonomy" id="83772"/>
    <lineage>
        <taxon>Eukaryota</taxon>
        <taxon>Metazoa</taxon>
        <taxon>Chordata</taxon>
        <taxon>Craniata</taxon>
        <taxon>Vertebrata</taxon>
        <taxon>Euteleostomi</taxon>
        <taxon>Mammalia</taxon>
        <taxon>Eutheria</taxon>
        <taxon>Laurasiatheria</taxon>
        <taxon>Perissodactyla</taxon>
        <taxon>Equidae</taxon>
        <taxon>Equus</taxon>
    </lineage>
</organism>
<evidence type="ECO:0000313" key="1">
    <source>
        <dbReference type="Ensembl" id="ENSEASP00005015006.1"/>
    </source>
</evidence>
<dbReference type="InterPro" id="IPR036770">
    <property type="entry name" value="Ankyrin_rpt-contain_sf"/>
</dbReference>
<dbReference type="SUPFAM" id="SSF48403">
    <property type="entry name" value="Ankyrin repeat"/>
    <property type="match status" value="1"/>
</dbReference>
<accession>A0A8C4LPN5</accession>
<name>A0A8C4LPN5_EQUAS</name>
<dbReference type="Ensembl" id="ENSEAST00005016327.1">
    <property type="protein sequence ID" value="ENSEASP00005015006.1"/>
    <property type="gene ID" value="ENSEASG00005010498.1"/>
</dbReference>
<dbReference type="Gene3D" id="1.25.40.20">
    <property type="entry name" value="Ankyrin repeat-containing domain"/>
    <property type="match status" value="1"/>
</dbReference>
<dbReference type="AlphaFoldDB" id="A0A8C4LPN5"/>
<proteinExistence type="predicted"/>
<reference evidence="1" key="1">
    <citation type="submission" date="2023-03" db="UniProtKB">
        <authorList>
            <consortium name="Ensembl"/>
        </authorList>
    </citation>
    <scope>IDENTIFICATION</scope>
</reference>